<accession>A0A1I4VTW4</accession>
<keyword evidence="2" id="KW-1185">Reference proteome</keyword>
<name>A0A1I4VTW4_CHROL</name>
<protein>
    <submittedName>
        <fullName evidence="1">Uncharacterized protein</fullName>
    </submittedName>
</protein>
<dbReference type="AlphaFoldDB" id="A0A1I4VTW4"/>
<dbReference type="OrthoDB" id="1443922at2"/>
<dbReference type="Proteomes" id="UP000198769">
    <property type="component" value="Unassembled WGS sequence"/>
</dbReference>
<gene>
    <name evidence="1" type="ORF">SAMN05421594_0628</name>
</gene>
<organism evidence="1 2">
    <name type="scientific">Chryseobacterium oleae</name>
    <dbReference type="NCBI Taxonomy" id="491207"/>
    <lineage>
        <taxon>Bacteria</taxon>
        <taxon>Pseudomonadati</taxon>
        <taxon>Bacteroidota</taxon>
        <taxon>Flavobacteriia</taxon>
        <taxon>Flavobacteriales</taxon>
        <taxon>Weeksellaceae</taxon>
        <taxon>Chryseobacterium group</taxon>
        <taxon>Chryseobacterium</taxon>
    </lineage>
</organism>
<proteinExistence type="predicted"/>
<reference evidence="2" key="1">
    <citation type="submission" date="2016-10" db="EMBL/GenBank/DDBJ databases">
        <authorList>
            <person name="Varghese N."/>
            <person name="Submissions S."/>
        </authorList>
    </citation>
    <scope>NUCLEOTIDE SEQUENCE [LARGE SCALE GENOMIC DNA]</scope>
    <source>
        <strain evidence="2">DSM 25575</strain>
    </source>
</reference>
<dbReference type="RefSeq" id="WP_090022855.1">
    <property type="nucleotide sequence ID" value="NZ_FOVD01000001.1"/>
</dbReference>
<evidence type="ECO:0000313" key="2">
    <source>
        <dbReference type="Proteomes" id="UP000198769"/>
    </source>
</evidence>
<dbReference type="EMBL" id="FOVD01000001">
    <property type="protein sequence ID" value="SFN04768.1"/>
    <property type="molecule type" value="Genomic_DNA"/>
</dbReference>
<sequence>MKINDYQEIISTFDRDITMHVESLKKHISDIRFDTENAVCFTLSDDFDSSLFLKKEKKQGLYMFELNLDTYLNAGVKRETRIKNFAEAWKKKKQDSFFSSSTIQKRLKVRELFKEQWLPIYIGKNKNIYCRIREHIDLSPQKQTYAMKLRHRTNLHGLEFRVSTIELDVKNYDFIVPYVEKSLREEYHPIIGKQ</sequence>
<evidence type="ECO:0000313" key="1">
    <source>
        <dbReference type="EMBL" id="SFN04768.1"/>
    </source>
</evidence>